<dbReference type="InterPro" id="IPR050067">
    <property type="entry name" value="IPM_dehydratase_rel_enz"/>
</dbReference>
<comment type="catalytic activity">
    <reaction evidence="1 13">
        <text>(2R,3S)-3-isopropylmalate = (2S)-2-isopropylmalate</text>
        <dbReference type="Rhea" id="RHEA:32287"/>
        <dbReference type="ChEBI" id="CHEBI:1178"/>
        <dbReference type="ChEBI" id="CHEBI:35121"/>
        <dbReference type="EC" id="4.2.1.33"/>
    </reaction>
</comment>
<comment type="pathway">
    <text evidence="3 13">Amino-acid biosynthesis; L-leucine biosynthesis; L-leucine from 3-methyl-2-oxobutanoate: step 2/4.</text>
</comment>
<keyword evidence="11 13" id="KW-0456">Lyase</keyword>
<evidence type="ECO:0000256" key="1">
    <source>
        <dbReference type="ARBA" id="ARBA00000491"/>
    </source>
</evidence>
<dbReference type="InterPro" id="IPR001030">
    <property type="entry name" value="Acoase/IPM_deHydtase_lsu_aba"/>
</dbReference>
<evidence type="ECO:0000313" key="16">
    <source>
        <dbReference type="Proteomes" id="UP000439780"/>
    </source>
</evidence>
<dbReference type="CDD" id="cd01583">
    <property type="entry name" value="IPMI"/>
    <property type="match status" value="1"/>
</dbReference>
<dbReference type="InterPro" id="IPR015931">
    <property type="entry name" value="Acnase/IPM_dHydase_lsu_aba_1/3"/>
</dbReference>
<keyword evidence="16" id="KW-1185">Reference proteome</keyword>
<reference evidence="15 16" key="1">
    <citation type="submission" date="2019-12" db="EMBL/GenBank/DDBJ databases">
        <title>Genomic-based taxomic classification of the family Erythrobacteraceae.</title>
        <authorList>
            <person name="Xu L."/>
        </authorList>
    </citation>
    <scope>NUCLEOTIDE SEQUENCE [LARGE SCALE GENOMIC DNA]</scope>
    <source>
        <strain evidence="15 16">KEMB 9005-328</strain>
    </source>
</reference>
<evidence type="ECO:0000256" key="7">
    <source>
        <dbReference type="ARBA" id="ARBA00022605"/>
    </source>
</evidence>
<dbReference type="HAMAP" id="MF_01026">
    <property type="entry name" value="LeuC_type1"/>
    <property type="match status" value="1"/>
</dbReference>
<dbReference type="InterPro" id="IPR036008">
    <property type="entry name" value="Aconitase_4Fe-4S_dom"/>
</dbReference>
<dbReference type="EMBL" id="WTYA01000014">
    <property type="protein sequence ID" value="MXP29983.1"/>
    <property type="molecule type" value="Genomic_DNA"/>
</dbReference>
<dbReference type="InterPro" id="IPR033941">
    <property type="entry name" value="IPMI_cat"/>
</dbReference>
<evidence type="ECO:0000256" key="8">
    <source>
        <dbReference type="ARBA" id="ARBA00022723"/>
    </source>
</evidence>
<evidence type="ECO:0000256" key="3">
    <source>
        <dbReference type="ARBA" id="ARBA00004729"/>
    </source>
</evidence>
<comment type="subunit">
    <text evidence="4 13">Heterodimer of LeuC and LeuD.</text>
</comment>
<dbReference type="RefSeq" id="WP_160754285.1">
    <property type="nucleotide sequence ID" value="NZ_WTYA01000014.1"/>
</dbReference>
<evidence type="ECO:0000256" key="10">
    <source>
        <dbReference type="ARBA" id="ARBA00023014"/>
    </source>
</evidence>
<dbReference type="EC" id="4.2.1.33" evidence="13"/>
<dbReference type="PANTHER" id="PTHR43822">
    <property type="entry name" value="HOMOACONITASE, MITOCHONDRIAL-RELATED"/>
    <property type="match status" value="1"/>
</dbReference>
<keyword evidence="9 13" id="KW-0408">Iron</keyword>
<dbReference type="Proteomes" id="UP000439780">
    <property type="component" value="Unassembled WGS sequence"/>
</dbReference>
<dbReference type="PANTHER" id="PTHR43822:SF9">
    <property type="entry name" value="3-ISOPROPYLMALATE DEHYDRATASE"/>
    <property type="match status" value="1"/>
</dbReference>
<evidence type="ECO:0000256" key="9">
    <source>
        <dbReference type="ARBA" id="ARBA00023004"/>
    </source>
</evidence>
<dbReference type="InterPro" id="IPR018136">
    <property type="entry name" value="Aconitase_4Fe-4S_BS"/>
</dbReference>
<sequence>MASRPRTLYEKIWDAHVVDRRPDGTCIVYIDRHLVHEVTSPQAFDGLRVAGRKVRRPDLTLAVPDHNLPTTPRLAADGTPIPIADPQSAQQLAALERNTAEFGIEYIDANAPEQGIVHVVGPEQGFSLPGTTIVCGDSHTAAHGGIGALAFGIGTSEVEHVLATQTLLLKPSKSMEVRVESELGPGITPKDLILHIIGVIGTAGGTGHVIEYRGPVFERMSIEGRLTVCNMSIEGGARAGLIAPDDKVFDWLEGRPFAPNGSEWDRAVDWWRSLATDPGAQFDKSVVIDANDVEPTVTWGTSPEDVAAIGASVPFPDSFADPAKRTAAANSLDYMGLEPGTPLAEIAVENIFIGSCTNSRIEDLRAASEVLRGRKKAANVRWAIAVPGSGLVKRQAEAEGLDRIFIEAGFEWREPGCSACLAMNPDKVPAGERCASTSNRNFVGRQGPGARTHLMSPAMAAAAAVTGRLTDVRELLR</sequence>
<dbReference type="PRINTS" id="PR00415">
    <property type="entry name" value="ACONITASE"/>
</dbReference>
<feature type="binding site" evidence="13">
    <location>
        <position position="420"/>
    </location>
    <ligand>
        <name>[4Fe-4S] cluster</name>
        <dbReference type="ChEBI" id="CHEBI:49883"/>
    </ligand>
</feature>
<keyword evidence="12 13" id="KW-0100">Branched-chain amino acid biosynthesis</keyword>
<comment type="cofactor">
    <cofactor evidence="13">
        <name>[4Fe-4S] cluster</name>
        <dbReference type="ChEBI" id="CHEBI:49883"/>
    </cofactor>
    <text evidence="13">Binds 1 [4Fe-4S] cluster per subunit.</text>
</comment>
<dbReference type="Pfam" id="PF00330">
    <property type="entry name" value="Aconitase"/>
    <property type="match status" value="1"/>
</dbReference>
<dbReference type="GO" id="GO:0051539">
    <property type="term" value="F:4 iron, 4 sulfur cluster binding"/>
    <property type="evidence" value="ECO:0007669"/>
    <property type="project" value="UniProtKB-KW"/>
</dbReference>
<keyword evidence="8 13" id="KW-0479">Metal-binding</keyword>
<evidence type="ECO:0000256" key="4">
    <source>
        <dbReference type="ARBA" id="ARBA00011271"/>
    </source>
</evidence>
<comment type="caution">
    <text evidence="15">The sequence shown here is derived from an EMBL/GenBank/DDBJ whole genome shotgun (WGS) entry which is preliminary data.</text>
</comment>
<dbReference type="Gene3D" id="3.30.499.10">
    <property type="entry name" value="Aconitase, domain 3"/>
    <property type="match status" value="2"/>
</dbReference>
<comment type="similarity">
    <text evidence="13">Belongs to the aconitase/IPM isomerase family. LeuC type 1 subfamily.</text>
</comment>
<dbReference type="OrthoDB" id="9802769at2"/>
<dbReference type="PROSITE" id="PS01244">
    <property type="entry name" value="ACONITASE_2"/>
    <property type="match status" value="1"/>
</dbReference>
<protein>
    <recommendedName>
        <fullName evidence="13">3-isopropylmalate dehydratase large subunit</fullName>
        <ecNumber evidence="13">4.2.1.33</ecNumber>
    </recommendedName>
    <alternativeName>
        <fullName evidence="13">Alpha-IPM isomerase</fullName>
        <shortName evidence="13">IPMI</shortName>
    </alternativeName>
    <alternativeName>
        <fullName evidence="13">Isopropylmalate isomerase</fullName>
    </alternativeName>
</protein>
<name>A0A845ALE2_9SPHN</name>
<evidence type="ECO:0000256" key="12">
    <source>
        <dbReference type="ARBA" id="ARBA00023304"/>
    </source>
</evidence>
<evidence type="ECO:0000256" key="5">
    <source>
        <dbReference type="ARBA" id="ARBA00022430"/>
    </source>
</evidence>
<feature type="domain" description="Aconitase/3-isopropylmalate dehydratase large subunit alpha/beta/alpha" evidence="14">
    <location>
        <begin position="10"/>
        <end position="467"/>
    </location>
</feature>
<feature type="binding site" evidence="13">
    <location>
        <position position="417"/>
    </location>
    <ligand>
        <name>[4Fe-4S] cluster</name>
        <dbReference type="ChEBI" id="CHEBI:49883"/>
    </ligand>
</feature>
<evidence type="ECO:0000259" key="14">
    <source>
        <dbReference type="Pfam" id="PF00330"/>
    </source>
</evidence>
<accession>A0A845ALE2</accession>
<dbReference type="UniPathway" id="UPA00048">
    <property type="reaction ID" value="UER00071"/>
</dbReference>
<evidence type="ECO:0000256" key="6">
    <source>
        <dbReference type="ARBA" id="ARBA00022485"/>
    </source>
</evidence>
<dbReference type="GO" id="GO:0046872">
    <property type="term" value="F:metal ion binding"/>
    <property type="evidence" value="ECO:0007669"/>
    <property type="project" value="UniProtKB-KW"/>
</dbReference>
<evidence type="ECO:0000256" key="11">
    <source>
        <dbReference type="ARBA" id="ARBA00023239"/>
    </source>
</evidence>
<proteinExistence type="inferred from homology"/>
<dbReference type="GO" id="GO:0003861">
    <property type="term" value="F:3-isopropylmalate dehydratase activity"/>
    <property type="evidence" value="ECO:0007669"/>
    <property type="project" value="UniProtKB-UniRule"/>
</dbReference>
<keyword evidence="7 13" id="KW-0028">Amino-acid biosynthesis</keyword>
<keyword evidence="5 13" id="KW-0432">Leucine biosynthesis</keyword>
<feature type="binding site" evidence="13">
    <location>
        <position position="356"/>
    </location>
    <ligand>
        <name>[4Fe-4S] cluster</name>
        <dbReference type="ChEBI" id="CHEBI:49883"/>
    </ligand>
</feature>
<dbReference type="SUPFAM" id="SSF53732">
    <property type="entry name" value="Aconitase iron-sulfur domain"/>
    <property type="match status" value="1"/>
</dbReference>
<dbReference type="NCBIfam" id="NF004016">
    <property type="entry name" value="PRK05478.1"/>
    <property type="match status" value="1"/>
</dbReference>
<dbReference type="GO" id="GO:0009098">
    <property type="term" value="P:L-leucine biosynthetic process"/>
    <property type="evidence" value="ECO:0007669"/>
    <property type="project" value="UniProtKB-UniRule"/>
</dbReference>
<comment type="function">
    <text evidence="2 13">Catalyzes the isomerization between 2-isopropylmalate and 3-isopropylmalate, via the formation of 2-isopropylmaleate.</text>
</comment>
<organism evidence="15 16">
    <name type="scientific">Qipengyuania algicida</name>
    <dbReference type="NCBI Taxonomy" id="1836209"/>
    <lineage>
        <taxon>Bacteria</taxon>
        <taxon>Pseudomonadati</taxon>
        <taxon>Pseudomonadota</taxon>
        <taxon>Alphaproteobacteria</taxon>
        <taxon>Sphingomonadales</taxon>
        <taxon>Erythrobacteraceae</taxon>
        <taxon>Qipengyuania</taxon>
    </lineage>
</organism>
<dbReference type="InterPro" id="IPR004430">
    <property type="entry name" value="3-IsopropMal_deHydase_lsu"/>
</dbReference>
<evidence type="ECO:0000256" key="13">
    <source>
        <dbReference type="HAMAP-Rule" id="MF_01026"/>
    </source>
</evidence>
<keyword evidence="10 13" id="KW-0411">Iron-sulfur</keyword>
<evidence type="ECO:0000256" key="2">
    <source>
        <dbReference type="ARBA" id="ARBA00002695"/>
    </source>
</evidence>
<evidence type="ECO:0000313" key="15">
    <source>
        <dbReference type="EMBL" id="MXP29983.1"/>
    </source>
</evidence>
<dbReference type="PROSITE" id="PS00450">
    <property type="entry name" value="ACONITASE_1"/>
    <property type="match status" value="1"/>
</dbReference>
<dbReference type="NCBIfam" id="TIGR00170">
    <property type="entry name" value="leuC"/>
    <property type="match status" value="1"/>
</dbReference>
<dbReference type="NCBIfam" id="NF009116">
    <property type="entry name" value="PRK12466.1"/>
    <property type="match status" value="1"/>
</dbReference>
<keyword evidence="6 13" id="KW-0004">4Fe-4S</keyword>
<dbReference type="AlphaFoldDB" id="A0A845ALE2"/>
<dbReference type="FunFam" id="3.30.499.10:FF:000007">
    <property type="entry name" value="3-isopropylmalate dehydratase large subunit"/>
    <property type="match status" value="1"/>
</dbReference>
<gene>
    <name evidence="13 15" type="primary">leuC</name>
    <name evidence="15" type="ORF">GRI58_14325</name>
</gene>